<dbReference type="Proteomes" id="UP000615455">
    <property type="component" value="Unassembled WGS sequence"/>
</dbReference>
<organism evidence="1 2">
    <name type="scientific">Paenibacillus marchantiophytorum</name>
    <dbReference type="NCBI Taxonomy" id="1619310"/>
    <lineage>
        <taxon>Bacteria</taxon>
        <taxon>Bacillati</taxon>
        <taxon>Bacillota</taxon>
        <taxon>Bacilli</taxon>
        <taxon>Bacillales</taxon>
        <taxon>Paenibacillaceae</taxon>
        <taxon>Paenibacillus</taxon>
    </lineage>
</organism>
<dbReference type="SUPFAM" id="SSF53649">
    <property type="entry name" value="Alkaline phosphatase-like"/>
    <property type="match status" value="1"/>
</dbReference>
<comment type="caution">
    <text evidence="1">The sequence shown here is derived from an EMBL/GenBank/DDBJ whole genome shotgun (WGS) entry which is preliminary data.</text>
</comment>
<evidence type="ECO:0000313" key="1">
    <source>
        <dbReference type="EMBL" id="GGI45823.1"/>
    </source>
</evidence>
<reference evidence="2" key="1">
    <citation type="journal article" date="2019" name="Int. J. Syst. Evol. Microbiol.">
        <title>The Global Catalogue of Microorganisms (GCM) 10K type strain sequencing project: providing services to taxonomists for standard genome sequencing and annotation.</title>
        <authorList>
            <consortium name="The Broad Institute Genomics Platform"/>
            <consortium name="The Broad Institute Genome Sequencing Center for Infectious Disease"/>
            <person name="Wu L."/>
            <person name="Ma J."/>
        </authorList>
    </citation>
    <scope>NUCLEOTIDE SEQUENCE [LARGE SCALE GENOMIC DNA]</scope>
    <source>
        <strain evidence="2">CGMCC 1.15043</strain>
    </source>
</reference>
<dbReference type="InterPro" id="IPR010869">
    <property type="entry name" value="DUF1501"/>
</dbReference>
<dbReference type="InterPro" id="IPR017850">
    <property type="entry name" value="Alkaline_phosphatase_core_sf"/>
</dbReference>
<dbReference type="InterPro" id="IPR006311">
    <property type="entry name" value="TAT_signal"/>
</dbReference>
<sequence length="400" mass="44002">MKLTRRDFLMKGTAMFATLGLGEVLLPTSGPLFAQSAGGLIDEEKVLVVVQLDGGNDALNTLIPYGQGLYYDNRKTLAYKQSEVLTLNNQMGLHPKLVNLKRFYDTKKLAIVQGVGYPQPSRSHFRSTAIWQTAIPETISTSGWLARYVESSLTGNKNPLRAMQMAGKGAFESRTFRPGSIGGYEILAGDNRINQTFKEIYATPSNNIESLRVVCQYGRDAEQSSKAIQMMLGNYVAGVKYPDHGFAGTLQGITRLLAGKSGTRVFHTQLAGFDDHNNEKEQHAALLEVFDQSLGAFYEDLEKHGLANKVAVMVYSEFGRRVKENGNLGTDHGAAGLVFVLGGQVKGGLYGAYPSLSDLDEGDLKYQVDFRSVYSTILDSWLKGDTQSVLGRTYENLKFF</sequence>
<protein>
    <recommendedName>
        <fullName evidence="3">DUF1501 domain-containing protein</fullName>
    </recommendedName>
</protein>
<dbReference type="PANTHER" id="PTHR43737:SF1">
    <property type="entry name" value="DUF1501 DOMAIN-CONTAINING PROTEIN"/>
    <property type="match status" value="1"/>
</dbReference>
<dbReference type="PANTHER" id="PTHR43737">
    <property type="entry name" value="BLL7424 PROTEIN"/>
    <property type="match status" value="1"/>
</dbReference>
<dbReference type="EMBL" id="BMHE01000005">
    <property type="protein sequence ID" value="GGI45823.1"/>
    <property type="molecule type" value="Genomic_DNA"/>
</dbReference>
<keyword evidence="2" id="KW-1185">Reference proteome</keyword>
<name>A0ABQ2BTB7_9BACL</name>
<proteinExistence type="predicted"/>
<dbReference type="Pfam" id="PF07394">
    <property type="entry name" value="DUF1501"/>
    <property type="match status" value="1"/>
</dbReference>
<evidence type="ECO:0008006" key="3">
    <source>
        <dbReference type="Google" id="ProtNLM"/>
    </source>
</evidence>
<evidence type="ECO:0000313" key="2">
    <source>
        <dbReference type="Proteomes" id="UP000615455"/>
    </source>
</evidence>
<dbReference type="RefSeq" id="WP_189009652.1">
    <property type="nucleotide sequence ID" value="NZ_BMHE01000005.1"/>
</dbReference>
<accession>A0ABQ2BTB7</accession>
<dbReference type="PROSITE" id="PS51318">
    <property type="entry name" value="TAT"/>
    <property type="match status" value="1"/>
</dbReference>
<gene>
    <name evidence="1" type="ORF">GCM10008018_14050</name>
</gene>